<feature type="region of interest" description="Disordered" evidence="2">
    <location>
        <begin position="1"/>
        <end position="20"/>
    </location>
</feature>
<dbReference type="GO" id="GO:0046872">
    <property type="term" value="F:metal ion binding"/>
    <property type="evidence" value="ECO:0007669"/>
    <property type="project" value="InterPro"/>
</dbReference>
<dbReference type="Gene3D" id="2.60.40.650">
    <property type="match status" value="1"/>
</dbReference>
<feature type="domain" description="Fibronectin type-III" evidence="3">
    <location>
        <begin position="58"/>
        <end position="148"/>
    </location>
</feature>
<evidence type="ECO:0000256" key="2">
    <source>
        <dbReference type="SAM" id="MobiDB-lite"/>
    </source>
</evidence>
<dbReference type="Pfam" id="PF13205">
    <property type="entry name" value="Big_5"/>
    <property type="match status" value="1"/>
</dbReference>
<dbReference type="SUPFAM" id="SSF56300">
    <property type="entry name" value="Metallo-dependent phosphatases"/>
    <property type="match status" value="1"/>
</dbReference>
<dbReference type="Gene3D" id="2.60.40.380">
    <property type="entry name" value="Purple acid phosphatase-like, N-terminal"/>
    <property type="match status" value="1"/>
</dbReference>
<dbReference type="InterPro" id="IPR026444">
    <property type="entry name" value="Secre_tail"/>
</dbReference>
<accession>A0A1F4Q0A7</accession>
<dbReference type="SUPFAM" id="SSF49363">
    <property type="entry name" value="Purple acid phosphatase, N-terminal domain"/>
    <property type="match status" value="1"/>
</dbReference>
<gene>
    <name evidence="4" type="ORF">A2625_07840</name>
</gene>
<reference evidence="4 5" key="1">
    <citation type="journal article" date="2016" name="Nat. Commun.">
        <title>Thousands of microbial genomes shed light on interconnected biogeochemical processes in an aquifer system.</title>
        <authorList>
            <person name="Anantharaman K."/>
            <person name="Brown C.T."/>
            <person name="Hug L.A."/>
            <person name="Sharon I."/>
            <person name="Castelle C.J."/>
            <person name="Probst A.J."/>
            <person name="Thomas B.C."/>
            <person name="Singh A."/>
            <person name="Wilkins M.J."/>
            <person name="Karaoz U."/>
            <person name="Brodie E.L."/>
            <person name="Williams K.H."/>
            <person name="Hubbard S.S."/>
            <person name="Banfield J.F."/>
        </authorList>
    </citation>
    <scope>NUCLEOTIDE SEQUENCE [LARGE SCALE GENOMIC DNA]</scope>
</reference>
<dbReference type="InterPro" id="IPR015914">
    <property type="entry name" value="PAPs_N"/>
</dbReference>
<dbReference type="InterPro" id="IPR003961">
    <property type="entry name" value="FN3_dom"/>
</dbReference>
<evidence type="ECO:0000313" key="4">
    <source>
        <dbReference type="EMBL" id="OGB89385.1"/>
    </source>
</evidence>
<dbReference type="Proteomes" id="UP000178724">
    <property type="component" value="Unassembled WGS sequence"/>
</dbReference>
<protein>
    <recommendedName>
        <fullName evidence="3">Fibronectin type-III domain-containing protein</fullName>
    </recommendedName>
</protein>
<organism evidence="4 5">
    <name type="scientific">candidate division WOR-1 bacterium RIFCSPHIGHO2_01_FULL_53_15</name>
    <dbReference type="NCBI Taxonomy" id="1802564"/>
    <lineage>
        <taxon>Bacteria</taxon>
        <taxon>Bacillati</taxon>
        <taxon>Saganbacteria</taxon>
    </lineage>
</organism>
<dbReference type="Pfam" id="PF16656">
    <property type="entry name" value="Pur_ac_phosph_N"/>
    <property type="match status" value="1"/>
</dbReference>
<dbReference type="InterPro" id="IPR032812">
    <property type="entry name" value="SbsA_Ig"/>
</dbReference>
<evidence type="ECO:0000259" key="3">
    <source>
        <dbReference type="PROSITE" id="PS50853"/>
    </source>
</evidence>
<dbReference type="InterPro" id="IPR008963">
    <property type="entry name" value="Purple_acid_Pase-like_N"/>
</dbReference>
<dbReference type="SUPFAM" id="SSF81296">
    <property type="entry name" value="E set domains"/>
    <property type="match status" value="1"/>
</dbReference>
<evidence type="ECO:0000256" key="1">
    <source>
        <dbReference type="ARBA" id="ARBA00022729"/>
    </source>
</evidence>
<dbReference type="GO" id="GO:0003993">
    <property type="term" value="F:acid phosphatase activity"/>
    <property type="evidence" value="ECO:0007669"/>
    <property type="project" value="InterPro"/>
</dbReference>
<dbReference type="PROSITE" id="PS50853">
    <property type="entry name" value="FN3"/>
    <property type="match status" value="1"/>
</dbReference>
<comment type="caution">
    <text evidence="4">The sequence shown here is derived from an EMBL/GenBank/DDBJ whole genome shotgun (WGS) entry which is preliminary data.</text>
</comment>
<dbReference type="NCBIfam" id="TIGR04183">
    <property type="entry name" value="Por_Secre_tail"/>
    <property type="match status" value="1"/>
</dbReference>
<dbReference type="InterPro" id="IPR014756">
    <property type="entry name" value="Ig_E-set"/>
</dbReference>
<dbReference type="EMBL" id="METM01000026">
    <property type="protein sequence ID" value="OGB89385.1"/>
    <property type="molecule type" value="Genomic_DNA"/>
</dbReference>
<dbReference type="InterPro" id="IPR029052">
    <property type="entry name" value="Metallo-depent_PP-like"/>
</dbReference>
<dbReference type="CDD" id="cd00063">
    <property type="entry name" value="FN3"/>
    <property type="match status" value="1"/>
</dbReference>
<evidence type="ECO:0000313" key="5">
    <source>
        <dbReference type="Proteomes" id="UP000178724"/>
    </source>
</evidence>
<proteinExistence type="predicted"/>
<dbReference type="Gene3D" id="2.60.40.4070">
    <property type="match status" value="1"/>
</dbReference>
<dbReference type="AlphaFoldDB" id="A0A1F4Q0A7"/>
<name>A0A1F4Q0A7_UNCSA</name>
<sequence length="917" mass="98024">MKNKWKNIRGSENQNERIRKSEHQNKQKLSVFCLSAFCFSLSVFCFLILFLAPAYAALITNVEPTSLSDSSFIITWTTTDEKASTEIYYGVGGLTGVATVSGTTKYHSASLSGLFPNTTYQYRIKSGSTLYPPTGTPVSTFTTLARPTGEHLFDFAVINDLRYAEGKTPDTKNARGIAYSKAPSIIASEVTDINTHGVAFTVVNGNIVDSDTAAKYGDQAETKVKPRLELLNNKPADLTSNIANKYMPIPGFYDKINTGSYTTDWITNSFKPLTSGTSIESVYGYNAASKDADSVFNYQFLYKNYNFIFLDSVKKPTDATGSANLTTLYNLLSAESNTKTFIFMAYPAYNPLAAATKDYPIDIPTAEVGGALNISNDTAFRATIESFEDSQGNPIVAAVVSSHLGDNYLREINSISYVRQGPAVQYPTGYSVYKVYSNGYVKTFYKTTGGSLEADGDTKPFFEYARDQVSDEAGLPASVYTSFWLGSSSMRNFTFTYPFIPGVSPEVSSTAPVSNESAVSLNRPIIVTFSERMLTTDINSWVTVSPSVGTITARFLDSSNTILSVSHSSNFVEGQTYTITVSGSLAKDEGSAAMGTDYSFTFNTTGGTVDSDPPASAVTPLPSNSTTDPFPSFTGVASDDSGVINVEYRIDGTGNWLSAEAIDGTFNATSEPFSITIVSAVSAGTHALWLRTTDGVGNVSSEGVSAYSFTLAENKPTITIKVGGNRLFNGDTISSTPKFEMTIVSAHGLASARISVDGTAAALTTVNTDSNYYATHEVASALSNGIHGITVEAFDSQGNGTTAEVYPLYVQGAAAVAVQGTSLNYPNPYDPAAGNTSIGYTLSKPSTITLTIHDLSGNMIVKKTYSSTENGGQAGYNTVTWNGQTDGGSVVGNGIYIYLVMADGRVLSKGKLTVVKR</sequence>
<keyword evidence="1" id="KW-0732">Signal</keyword>